<gene>
    <name evidence="1" type="ORF">KXV57_009721</name>
</gene>
<evidence type="ECO:0008006" key="3">
    <source>
        <dbReference type="Google" id="ProtNLM"/>
    </source>
</evidence>
<name>A0A9P8NCR8_ASPFM</name>
<evidence type="ECO:0000313" key="1">
    <source>
        <dbReference type="EMBL" id="KAH1898224.1"/>
    </source>
</evidence>
<dbReference type="Proteomes" id="UP000813423">
    <property type="component" value="Unassembled WGS sequence"/>
</dbReference>
<dbReference type="Gene3D" id="3.50.50.60">
    <property type="entry name" value="FAD/NAD(P)-binding domain"/>
    <property type="match status" value="3"/>
</dbReference>
<dbReference type="EMBL" id="JAIBSC010000098">
    <property type="protein sequence ID" value="KAH1898224.1"/>
    <property type="molecule type" value="Genomic_DNA"/>
</dbReference>
<evidence type="ECO:0000313" key="2">
    <source>
        <dbReference type="Proteomes" id="UP000813423"/>
    </source>
</evidence>
<dbReference type="SUPFAM" id="SSF51905">
    <property type="entry name" value="FAD/NAD(P)-binding domain"/>
    <property type="match status" value="1"/>
</dbReference>
<dbReference type="InterPro" id="IPR036188">
    <property type="entry name" value="FAD/NAD-bd_sf"/>
</dbReference>
<sequence>MAEASNGQRRDPSKVQAWLVGSGMACLAAAVHLIREGNLPGKNVHILDLHLGFGGEMGTSGDAQNGYFVPFECHPYFHGDCIKDLLSIVPSPGEPGKSMMDDIYSLEKNERRPPQDSGMTRAIKLGKLGPEVVHFRAIQVGLKHRLELMKFILESETSLGAKSINQIFEPSFFETGFWTRWSTAFAFQPWHSAVEFRRHLRKYLEDIQALNDVKGAYRTKYNLFDSITLPLADFLKGEGVDFRFNVDVTDLLLYPESDPTTVSEIKLIKEGDECLITLDPEDICIVDPGYSRSGADFGTDTAPPPFLTSNWEDLMMKEWKLWQKLSDKSPKFGNPSNFLSRALESGVETFTTTLWGPQFMNLYEKLTHDQPRTDALLSLTESKWSITLSIPHQPILPGQPPDAHIVCGYALSPWNEGDFVKKPMFACSGKEIFTEVLSHLGFPVQSILDAATTIPCGLSLGTAPFLTRGNRDRPHVIPPYTTNIACVGQFAELPEDTTLSMEYSVRSAQMAVYQLMDLQKKPAKLKKNILLELFDLLI</sequence>
<dbReference type="Pfam" id="PF06100">
    <property type="entry name" value="MCRA"/>
    <property type="match status" value="1"/>
</dbReference>
<dbReference type="AlphaFoldDB" id="A0A9P8NCR8"/>
<dbReference type="GO" id="GO:0050151">
    <property type="term" value="F:oleate hydratase activity"/>
    <property type="evidence" value="ECO:0007669"/>
    <property type="project" value="InterPro"/>
</dbReference>
<proteinExistence type="predicted"/>
<comment type="caution">
    <text evidence="1">The sequence shown here is derived from an EMBL/GenBank/DDBJ whole genome shotgun (WGS) entry which is preliminary data.</text>
</comment>
<protein>
    <recommendedName>
        <fullName evidence="3">67 kDa myosin-cross-reactive antigen family protein</fullName>
    </recommendedName>
</protein>
<dbReference type="PANTHER" id="PTHR37417:SF4">
    <property type="entry name" value="67 KDA MYOSIN-CROSS-REACTIVE ANTIGEN FAMILY PROTEIN (AFU_ORTHOLOGUE AFUA_3G03570)"/>
    <property type="match status" value="1"/>
</dbReference>
<dbReference type="PANTHER" id="PTHR37417">
    <property type="entry name" value="67 KDA MYOSIN-CROSS-REACTIVE ANTIGEN FAMILY PROTEIN (AFU_ORTHOLOGUE AFUA_5G09970)"/>
    <property type="match status" value="1"/>
</dbReference>
<reference evidence="1" key="1">
    <citation type="submission" date="2021-08" db="EMBL/GenBank/DDBJ databases">
        <title>Global Aspergillus fumigatus from environmental and clinical sources.</title>
        <authorList>
            <person name="Barber A."/>
            <person name="Sae-Ong T."/>
        </authorList>
    </citation>
    <scope>NUCLEOTIDE SEQUENCE</scope>
    <source>
        <strain evidence="1">NRZ-2016-071</strain>
    </source>
</reference>
<accession>A0A9P8NCR8</accession>
<dbReference type="GO" id="GO:0071949">
    <property type="term" value="F:FAD binding"/>
    <property type="evidence" value="ECO:0007669"/>
    <property type="project" value="InterPro"/>
</dbReference>
<dbReference type="GO" id="GO:0006631">
    <property type="term" value="P:fatty acid metabolic process"/>
    <property type="evidence" value="ECO:0007669"/>
    <property type="project" value="InterPro"/>
</dbReference>
<organism evidence="1 2">
    <name type="scientific">Aspergillus fumigatus</name>
    <name type="common">Neosartorya fumigata</name>
    <dbReference type="NCBI Taxonomy" id="746128"/>
    <lineage>
        <taxon>Eukaryota</taxon>
        <taxon>Fungi</taxon>
        <taxon>Dikarya</taxon>
        <taxon>Ascomycota</taxon>
        <taxon>Pezizomycotina</taxon>
        <taxon>Eurotiomycetes</taxon>
        <taxon>Eurotiomycetidae</taxon>
        <taxon>Eurotiales</taxon>
        <taxon>Aspergillaceae</taxon>
        <taxon>Aspergillus</taxon>
        <taxon>Aspergillus subgen. Fumigati</taxon>
    </lineage>
</organism>
<dbReference type="InterPro" id="IPR010354">
    <property type="entry name" value="Oleate_hydratase"/>
</dbReference>